<comment type="caution">
    <text evidence="8">The sequence shown here is derived from an EMBL/GenBank/DDBJ whole genome shotgun (WGS) entry which is preliminary data.</text>
</comment>
<dbReference type="EMBL" id="BMFH01000001">
    <property type="protein sequence ID" value="GGD51370.1"/>
    <property type="molecule type" value="Genomic_DNA"/>
</dbReference>
<evidence type="ECO:0000256" key="2">
    <source>
        <dbReference type="ARBA" id="ARBA00023002"/>
    </source>
</evidence>
<proteinExistence type="inferred from homology"/>
<dbReference type="PROSITE" id="PS00687">
    <property type="entry name" value="ALDEHYDE_DEHYDR_GLU"/>
    <property type="match status" value="1"/>
</dbReference>
<dbReference type="PANTHER" id="PTHR43521:SF1">
    <property type="entry name" value="ALPHA-AMINOADIPIC SEMIALDEHYDE DEHYDROGENASE"/>
    <property type="match status" value="1"/>
</dbReference>
<sequence length="517" mass="55780">MATATVDSGIQDTLKALQIKEVNEGTSTGSKFFSSGEIIDSYSPADGTLIARVKSTTREDYEEVMAKASEAFKTWRLKPAPQRGEIVRQFGQRLRELKEPLGKLVSYEMGKSYQEGLGEVQEMIDICDFAVGLSRQLHGLTMHSERPGHRMYEQYHPLGVVGIISAFNFPVAVWAWNTALAWVCGDVCVWKPSEKTPLCGIACQHIIADVLEENGLPEGISCLINGDYRVGEFMTQDKRIPLVSATGSIRMGKIVAQAVASRLGKSLLELGGNNAIIVTPNADIKMTVIGAVFGAVGTAGQRCTSTRRLIVHESVYEKVKEALIAAYGQLKIGNPLDESNHVGPLIDKDAVKMYESALEQVVAQGGKILVEGGVLKGEGYESGCYVKPAIAEAKNTFEIVQHETFAPILYLIPYSGEVENAIALQNGVVQGLSSAIMTRDLREAEKFLSAAGSDCGIANVNIGTSGAEIGGAFGGEKETGGGRESGSDAWKIYMRRQTNTINYTTELPLAQGIKFDL</sequence>
<reference evidence="9" key="1">
    <citation type="journal article" date="2019" name="Int. J. Syst. Evol. Microbiol.">
        <title>The Global Catalogue of Microorganisms (GCM) 10K type strain sequencing project: providing services to taxonomists for standard genome sequencing and annotation.</title>
        <authorList>
            <consortium name="The Broad Institute Genomics Platform"/>
            <consortium name="The Broad Institute Genome Sequencing Center for Infectious Disease"/>
            <person name="Wu L."/>
            <person name="Ma J."/>
        </authorList>
    </citation>
    <scope>NUCLEOTIDE SEQUENCE [LARGE SCALE GENOMIC DNA]</scope>
    <source>
        <strain evidence="9">CGMCC 1.12606</strain>
    </source>
</reference>
<feature type="domain" description="Aldehyde dehydrogenase" evidence="7">
    <location>
        <begin position="37"/>
        <end position="498"/>
    </location>
</feature>
<dbReference type="SUPFAM" id="SSF53720">
    <property type="entry name" value="ALDH-like"/>
    <property type="match status" value="1"/>
</dbReference>
<organism evidence="8 9">
    <name type="scientific">Muriicola marianensis</name>
    <dbReference type="NCBI Taxonomy" id="1324801"/>
    <lineage>
        <taxon>Bacteria</taxon>
        <taxon>Pseudomonadati</taxon>
        <taxon>Bacteroidota</taxon>
        <taxon>Flavobacteriia</taxon>
        <taxon>Flavobacteriales</taxon>
        <taxon>Flavobacteriaceae</taxon>
        <taxon>Muriicola</taxon>
    </lineage>
</organism>
<dbReference type="RefSeq" id="WP_188370309.1">
    <property type="nucleotide sequence ID" value="NZ_BMFH01000001.1"/>
</dbReference>
<dbReference type="PANTHER" id="PTHR43521">
    <property type="entry name" value="ALPHA-AMINOADIPIC SEMIALDEHYDE DEHYDROGENASE"/>
    <property type="match status" value="1"/>
</dbReference>
<dbReference type="CDD" id="cd07130">
    <property type="entry name" value="ALDH_F7_AASADH"/>
    <property type="match status" value="1"/>
</dbReference>
<dbReference type="InterPro" id="IPR016162">
    <property type="entry name" value="Ald_DH_N"/>
</dbReference>
<dbReference type="Gene3D" id="3.40.605.10">
    <property type="entry name" value="Aldehyde Dehydrogenase, Chain A, domain 1"/>
    <property type="match status" value="1"/>
</dbReference>
<dbReference type="InterPro" id="IPR044638">
    <property type="entry name" value="ALDH7A1-like"/>
</dbReference>
<dbReference type="Gene3D" id="3.40.309.10">
    <property type="entry name" value="Aldehyde Dehydrogenase, Chain A, domain 2"/>
    <property type="match status" value="1"/>
</dbReference>
<evidence type="ECO:0000313" key="9">
    <source>
        <dbReference type="Proteomes" id="UP000625780"/>
    </source>
</evidence>
<dbReference type="InterPro" id="IPR016163">
    <property type="entry name" value="Ald_DH_C"/>
</dbReference>
<dbReference type="InterPro" id="IPR016161">
    <property type="entry name" value="Ald_DH/histidinol_DH"/>
</dbReference>
<accession>A0ABQ1QZP5</accession>
<dbReference type="Pfam" id="PF00171">
    <property type="entry name" value="Aldedh"/>
    <property type="match status" value="1"/>
</dbReference>
<evidence type="ECO:0000313" key="8">
    <source>
        <dbReference type="EMBL" id="GGD51370.1"/>
    </source>
</evidence>
<keyword evidence="9" id="KW-1185">Reference proteome</keyword>
<evidence type="ECO:0000256" key="4">
    <source>
        <dbReference type="ARBA" id="ARBA00024226"/>
    </source>
</evidence>
<keyword evidence="2 6" id="KW-0560">Oxidoreductase</keyword>
<name>A0ABQ1QZP5_9FLAO</name>
<evidence type="ECO:0000256" key="1">
    <source>
        <dbReference type="ARBA" id="ARBA00011881"/>
    </source>
</evidence>
<comment type="subunit">
    <text evidence="1">Homotetramer.</text>
</comment>
<dbReference type="InterPro" id="IPR029510">
    <property type="entry name" value="Ald_DH_CS_GLU"/>
</dbReference>
<protein>
    <recommendedName>
        <fullName evidence="4">aldehyde dehydrogenase (NAD(+))</fullName>
        <ecNumber evidence="4">1.2.1.3</ecNumber>
    </recommendedName>
</protein>
<dbReference type="EC" id="1.2.1.3" evidence="4"/>
<dbReference type="InterPro" id="IPR015590">
    <property type="entry name" value="Aldehyde_DH_dom"/>
</dbReference>
<evidence type="ECO:0000256" key="3">
    <source>
        <dbReference type="ARBA" id="ARBA00023027"/>
    </source>
</evidence>
<dbReference type="Proteomes" id="UP000625780">
    <property type="component" value="Unassembled WGS sequence"/>
</dbReference>
<gene>
    <name evidence="8" type="primary">pcd</name>
    <name evidence="8" type="ORF">GCM10011361_17630</name>
</gene>
<comment type="similarity">
    <text evidence="6">Belongs to the aldehyde dehydrogenase family.</text>
</comment>
<evidence type="ECO:0000256" key="5">
    <source>
        <dbReference type="PROSITE-ProRule" id="PRU10007"/>
    </source>
</evidence>
<evidence type="ECO:0000256" key="6">
    <source>
        <dbReference type="RuleBase" id="RU003345"/>
    </source>
</evidence>
<feature type="active site" evidence="5">
    <location>
        <position position="269"/>
    </location>
</feature>
<evidence type="ECO:0000259" key="7">
    <source>
        <dbReference type="Pfam" id="PF00171"/>
    </source>
</evidence>
<keyword evidence="3" id="KW-0520">NAD</keyword>